<gene>
    <name evidence="3" type="ORF">DA075_01745</name>
</gene>
<dbReference type="Proteomes" id="UP000244755">
    <property type="component" value="Chromosome 1"/>
</dbReference>
<accession>A0A2R4WE39</accession>
<feature type="transmembrane region" description="Helical" evidence="1">
    <location>
        <begin position="116"/>
        <end position="136"/>
    </location>
</feature>
<dbReference type="Pfam" id="PF00990">
    <property type="entry name" value="GGDEF"/>
    <property type="match status" value="1"/>
</dbReference>
<feature type="domain" description="GGDEF" evidence="2">
    <location>
        <begin position="231"/>
        <end position="364"/>
    </location>
</feature>
<dbReference type="SUPFAM" id="SSF55073">
    <property type="entry name" value="Nucleotide cyclase"/>
    <property type="match status" value="1"/>
</dbReference>
<organism evidence="3 4">
    <name type="scientific">Methylobacterium currus</name>
    <dbReference type="NCBI Taxonomy" id="2051553"/>
    <lineage>
        <taxon>Bacteria</taxon>
        <taxon>Pseudomonadati</taxon>
        <taxon>Pseudomonadota</taxon>
        <taxon>Alphaproteobacteria</taxon>
        <taxon>Hyphomicrobiales</taxon>
        <taxon>Methylobacteriaceae</taxon>
        <taxon>Methylobacterium</taxon>
    </lineage>
</organism>
<dbReference type="KEGG" id="mee:DA075_01745"/>
<dbReference type="NCBIfam" id="TIGR00254">
    <property type="entry name" value="GGDEF"/>
    <property type="match status" value="1"/>
</dbReference>
<feature type="transmembrane region" description="Helical" evidence="1">
    <location>
        <begin position="47"/>
        <end position="68"/>
    </location>
</feature>
<keyword evidence="1" id="KW-0472">Membrane</keyword>
<feature type="transmembrane region" description="Helical" evidence="1">
    <location>
        <begin position="143"/>
        <end position="161"/>
    </location>
</feature>
<feature type="transmembrane region" description="Helical" evidence="1">
    <location>
        <begin position="167"/>
        <end position="187"/>
    </location>
</feature>
<keyword evidence="1" id="KW-1133">Transmembrane helix</keyword>
<keyword evidence="4" id="KW-1185">Reference proteome</keyword>
<proteinExistence type="predicted"/>
<dbReference type="Gene3D" id="3.30.70.270">
    <property type="match status" value="1"/>
</dbReference>
<dbReference type="InterPro" id="IPR043128">
    <property type="entry name" value="Rev_trsase/Diguanyl_cyclase"/>
</dbReference>
<evidence type="ECO:0000313" key="4">
    <source>
        <dbReference type="Proteomes" id="UP000244755"/>
    </source>
</evidence>
<sequence>MRAGVESDDIYVALVADLARTGMPTTIMGVALAGVGLFVALALGHTILFAAVASGVLASACRLALVLRQMRRLEGGPLAPREAGLWERGHVLTIFAVASSVGTLVGTVFAQPRMDLQMLATGLLFGYCSGVVTHLFGRPVMAASALLLAALPAIASAAWFGDMPHGILAAMFGLFLFGAVQAVFSAHRTAIRQIRLRLDMARLARSDVLTGLANRLGLREAFGRLSRTDGDSVAIHCFDLDRFKPVNDRYGHAAGDALLQELGARLRLLVEAPVLAARTGGDEFVVLQPGVRHAEEAESLARRIVHALSAPYHLGGETVSVGLSLGFACAPSRAANLDDLVRRADAASYAVKRRGGGVAAGGPSPGASWAGVRAAGADPGAAAC</sequence>
<protein>
    <submittedName>
        <fullName evidence="3">GGDEF domain-containing protein</fullName>
    </submittedName>
</protein>
<evidence type="ECO:0000256" key="1">
    <source>
        <dbReference type="SAM" id="Phobius"/>
    </source>
</evidence>
<dbReference type="OrthoDB" id="315417at2"/>
<dbReference type="InterPro" id="IPR000160">
    <property type="entry name" value="GGDEF_dom"/>
</dbReference>
<dbReference type="SMART" id="SM00267">
    <property type="entry name" value="GGDEF"/>
    <property type="match status" value="1"/>
</dbReference>
<evidence type="ECO:0000259" key="2">
    <source>
        <dbReference type="PROSITE" id="PS50887"/>
    </source>
</evidence>
<reference evidence="3 4" key="1">
    <citation type="submission" date="2018-04" db="EMBL/GenBank/DDBJ databases">
        <title>Methylobacterium sp. PR1016A genome.</title>
        <authorList>
            <person name="Park W."/>
        </authorList>
    </citation>
    <scope>NUCLEOTIDE SEQUENCE [LARGE SCALE GENOMIC DNA]</scope>
    <source>
        <strain evidence="3 4">PR1016A</strain>
    </source>
</reference>
<name>A0A2R4WE39_9HYPH</name>
<keyword evidence="1" id="KW-0812">Transmembrane</keyword>
<feature type="transmembrane region" description="Helical" evidence="1">
    <location>
        <begin position="21"/>
        <end position="41"/>
    </location>
</feature>
<dbReference type="PANTHER" id="PTHR44757:SF2">
    <property type="entry name" value="BIOFILM ARCHITECTURE MAINTENANCE PROTEIN MBAA"/>
    <property type="match status" value="1"/>
</dbReference>
<dbReference type="PANTHER" id="PTHR44757">
    <property type="entry name" value="DIGUANYLATE CYCLASE DGCP"/>
    <property type="match status" value="1"/>
</dbReference>
<dbReference type="PROSITE" id="PS50887">
    <property type="entry name" value="GGDEF"/>
    <property type="match status" value="1"/>
</dbReference>
<evidence type="ECO:0000313" key="3">
    <source>
        <dbReference type="EMBL" id="AWB19817.1"/>
    </source>
</evidence>
<dbReference type="CDD" id="cd01949">
    <property type="entry name" value="GGDEF"/>
    <property type="match status" value="1"/>
</dbReference>
<dbReference type="RefSeq" id="WP_099951742.1">
    <property type="nucleotide sequence ID" value="NZ_CP028843.1"/>
</dbReference>
<dbReference type="EMBL" id="CP028843">
    <property type="protein sequence ID" value="AWB19817.1"/>
    <property type="molecule type" value="Genomic_DNA"/>
</dbReference>
<dbReference type="AlphaFoldDB" id="A0A2R4WE39"/>
<dbReference type="InterPro" id="IPR052155">
    <property type="entry name" value="Biofilm_reg_signaling"/>
</dbReference>
<feature type="transmembrane region" description="Helical" evidence="1">
    <location>
        <begin position="89"/>
        <end position="110"/>
    </location>
</feature>
<dbReference type="InterPro" id="IPR029787">
    <property type="entry name" value="Nucleotide_cyclase"/>
</dbReference>